<accession>A0A919CA43</accession>
<reference evidence="3" key="1">
    <citation type="journal article" date="2014" name="Int. J. Syst. Evol. Microbiol.">
        <title>Complete genome sequence of Corynebacterium casei LMG S-19264T (=DSM 44701T), isolated from a smear-ripened cheese.</title>
        <authorList>
            <consortium name="US DOE Joint Genome Institute (JGI-PGF)"/>
            <person name="Walter F."/>
            <person name="Albersmeier A."/>
            <person name="Kalinowski J."/>
            <person name="Ruckert C."/>
        </authorList>
    </citation>
    <scope>NUCLEOTIDE SEQUENCE</scope>
    <source>
        <strain evidence="3">JCM 4637</strain>
    </source>
</reference>
<dbReference type="SUPFAM" id="SSF53383">
    <property type="entry name" value="PLP-dependent transferases"/>
    <property type="match status" value="1"/>
</dbReference>
<dbReference type="EMBL" id="BMVC01000005">
    <property type="protein sequence ID" value="GHC93780.1"/>
    <property type="molecule type" value="Genomic_DNA"/>
</dbReference>
<dbReference type="Proteomes" id="UP000638353">
    <property type="component" value="Unassembled WGS sequence"/>
</dbReference>
<proteinExistence type="predicted"/>
<dbReference type="PANTHER" id="PTHR43586:SF21">
    <property type="entry name" value="PYRIDOXAL PHOSPHATE (PLP)-DEPENDENT ASPARTATE AMINOTRANSFERASE SUPERFAMILY"/>
    <property type="match status" value="1"/>
</dbReference>
<dbReference type="InterPro" id="IPR015424">
    <property type="entry name" value="PyrdxlP-dep_Trfase"/>
</dbReference>
<reference evidence="3" key="2">
    <citation type="submission" date="2020-09" db="EMBL/GenBank/DDBJ databases">
        <authorList>
            <person name="Sun Q."/>
            <person name="Ohkuma M."/>
        </authorList>
    </citation>
    <scope>NUCLEOTIDE SEQUENCE</scope>
    <source>
        <strain evidence="3">JCM 4637</strain>
    </source>
</reference>
<evidence type="ECO:0000313" key="4">
    <source>
        <dbReference type="Proteomes" id="UP000638353"/>
    </source>
</evidence>
<evidence type="ECO:0000313" key="3">
    <source>
        <dbReference type="EMBL" id="GHC93780.1"/>
    </source>
</evidence>
<evidence type="ECO:0000259" key="2">
    <source>
        <dbReference type="Pfam" id="PF00266"/>
    </source>
</evidence>
<protein>
    <recommendedName>
        <fullName evidence="2">Aminotransferase class V domain-containing protein</fullName>
    </recommendedName>
</protein>
<dbReference type="InterPro" id="IPR015421">
    <property type="entry name" value="PyrdxlP-dep_Trfase_major"/>
</dbReference>
<name>A0A919CA43_9ACTN</name>
<feature type="domain" description="Aminotransferase class V" evidence="2">
    <location>
        <begin position="142"/>
        <end position="364"/>
    </location>
</feature>
<dbReference type="PANTHER" id="PTHR43586">
    <property type="entry name" value="CYSTEINE DESULFURASE"/>
    <property type="match status" value="1"/>
</dbReference>
<organism evidence="3 4">
    <name type="scientific">Streptomyces finlayi</name>
    <dbReference type="NCBI Taxonomy" id="67296"/>
    <lineage>
        <taxon>Bacteria</taxon>
        <taxon>Bacillati</taxon>
        <taxon>Actinomycetota</taxon>
        <taxon>Actinomycetes</taxon>
        <taxon>Kitasatosporales</taxon>
        <taxon>Streptomycetaceae</taxon>
        <taxon>Streptomyces</taxon>
    </lineage>
</organism>
<sequence>MDGELRAGQSARMTSTPRPDSAASALAPGEFAPEGTYLNTSSYGLLPRRTVEAVTTLAEQSALGVRPDAGTYETFDLSRAAYGRLVGIAADRVAVGTSVASQTSVVAAALAPGSEVLLPEGEFSSLVQPFVVRPDLKVRCVPLDDLAAEVRPETALVAWAVVQSADGRLADDTAVRAAAAAHGARTLADLSQAAGWLAVDAGAYDYTVSAAYKYLMCPRGTSFLTVSEEAQEVTPPIQAGWSAAEDIWGSTYGPIAELARSARRYDTSAPFLCYQGAVESLALVESLGIEAVRAHNVSLADRLRSGLRELGHAPVAAPGSAIVAVPGLGDRAAALEGAGIRVSSRAGNLRVSFHLYNSSADADRVLSVLG</sequence>
<comment type="caution">
    <text evidence="3">The sequence shown here is derived from an EMBL/GenBank/DDBJ whole genome shotgun (WGS) entry which is preliminary data.</text>
</comment>
<dbReference type="InterPro" id="IPR000192">
    <property type="entry name" value="Aminotrans_V_dom"/>
</dbReference>
<gene>
    <name evidence="3" type="ORF">GCM10010334_31260</name>
</gene>
<dbReference type="InterPro" id="IPR015422">
    <property type="entry name" value="PyrdxlP-dep_Trfase_small"/>
</dbReference>
<dbReference type="Gene3D" id="3.90.1150.10">
    <property type="entry name" value="Aspartate Aminotransferase, domain 1"/>
    <property type="match status" value="1"/>
</dbReference>
<evidence type="ECO:0000256" key="1">
    <source>
        <dbReference type="SAM" id="MobiDB-lite"/>
    </source>
</evidence>
<dbReference type="AlphaFoldDB" id="A0A919CA43"/>
<feature type="region of interest" description="Disordered" evidence="1">
    <location>
        <begin position="1"/>
        <end position="28"/>
    </location>
</feature>
<dbReference type="Pfam" id="PF00266">
    <property type="entry name" value="Aminotran_5"/>
    <property type="match status" value="1"/>
</dbReference>
<dbReference type="Gene3D" id="3.40.640.10">
    <property type="entry name" value="Type I PLP-dependent aspartate aminotransferase-like (Major domain)"/>
    <property type="match status" value="1"/>
</dbReference>